<feature type="compositionally biased region" description="Low complexity" evidence="1">
    <location>
        <begin position="38"/>
        <end position="57"/>
    </location>
</feature>
<feature type="compositionally biased region" description="Basic and acidic residues" evidence="1">
    <location>
        <begin position="62"/>
        <end position="73"/>
    </location>
</feature>
<keyword evidence="2" id="KW-0472">Membrane</keyword>
<evidence type="ECO:0000313" key="4">
    <source>
        <dbReference type="Proteomes" id="UP000564573"/>
    </source>
</evidence>
<dbReference type="EMBL" id="JACIBS010000001">
    <property type="protein sequence ID" value="MBB3662862.1"/>
    <property type="molecule type" value="Genomic_DNA"/>
</dbReference>
<organism evidence="3 4">
    <name type="scientific">Prauserella sediminis</name>
    <dbReference type="NCBI Taxonomy" id="577680"/>
    <lineage>
        <taxon>Bacteria</taxon>
        <taxon>Bacillati</taxon>
        <taxon>Actinomycetota</taxon>
        <taxon>Actinomycetes</taxon>
        <taxon>Pseudonocardiales</taxon>
        <taxon>Pseudonocardiaceae</taxon>
        <taxon>Prauserella</taxon>
        <taxon>Prauserella salsuginis group</taxon>
    </lineage>
</organism>
<sequence>MPSIRRRGGRDEGDDHPDEESRGRLPDTSADDSDTPDSDTPGSDDTPDSDTSNADTSTIDHPTIDHPAADHPTAEVPASGAMDGHVDITSTRWVPAPDIDRRDVPSPSASPDSTPRHATSRDAPGTGSPGTGTPGARTPDARTPDARVPDARTPGSGLPIPPKPAFGVPRARRPGRTANAGKPGRPGRSGAPDEAASPDDGDRYDPFDPDSEPDHVVDASELVPQVLDSGLSGLLRWRKQSTNAPIVQVENAYITGRLDLRGADLRYLFRFERCRFEHAPDVREAKLLGLVFQRCRLPGLLARNLRTGNDLRLIKSYIEAEAGGTDGETTMRRADGVDRGMPDAAVNLTDAVIEGSAVFTATRIVHPQGKALHADRLLVTGALLAYRLDAEGEVRIPGLRTGGNVNFSGALLRNPDGFALNGNGAVVGGSLLCEVDRTGGELGEQRFRTRGLLYLPSMRVSGDLNFRGAELKVKQGGVGVDTWKTGDWYVDPYPALIADRLHVEGNVELSDGLDVDGTLRMVNSRLGGSLRLAESHIRVLPSRKPPFRDRAVHLDGSEISGDLDSKGIRAKGQVRIADVTIRGNVHLTDGTFSHPGRDVLSLRRSSVSGNLKIRRCHAEGTLRLMGITVGGSIDLQGTEVGKPERKDDGSCDWAVDLRSVRVARSVLLTAEEKRPFTARGGVTMDGAQIQRQLDVTGAQLCGAVDGTDDPATVAFDAGDTHADEFVLAPGSPPLGKVVLLRAHCGTLTEDADATDTGATGAEGSLWLATGGLDLEDFRYDSLGTPIGIDDTAEVRRRLRLLHDAIGGYRPGPYDQFAAMLRSSGNEEHADWVLAKKQQYRYESLAHGKPVVGLGVRLWSLLQRWTVGYGYRPMRAVVLLLLLLVAGSVWFGVGVDGCIRDGELLAVDGRRCAVNADDTGLNWNPVLFTVDLLVPIVDFGNKGRWHLSGADMWVATGFTAMGWVLATTAAAGMGRALRRNNVK</sequence>
<evidence type="ECO:0000313" key="3">
    <source>
        <dbReference type="EMBL" id="MBB3662862.1"/>
    </source>
</evidence>
<keyword evidence="4" id="KW-1185">Reference proteome</keyword>
<evidence type="ECO:0000256" key="1">
    <source>
        <dbReference type="SAM" id="MobiDB-lite"/>
    </source>
</evidence>
<accession>A0A839XFY0</accession>
<name>A0A839XFY0_9PSEU</name>
<feature type="compositionally biased region" description="Basic and acidic residues" evidence="1">
    <location>
        <begin position="139"/>
        <end position="150"/>
    </location>
</feature>
<dbReference type="Proteomes" id="UP000564573">
    <property type="component" value="Unassembled WGS sequence"/>
</dbReference>
<reference evidence="3 4" key="1">
    <citation type="submission" date="2020-08" db="EMBL/GenBank/DDBJ databases">
        <title>Sequencing the genomes of 1000 actinobacteria strains.</title>
        <authorList>
            <person name="Klenk H.-P."/>
        </authorList>
    </citation>
    <scope>NUCLEOTIDE SEQUENCE [LARGE SCALE GENOMIC DNA]</scope>
    <source>
        <strain evidence="3 4">DSM 45267</strain>
    </source>
</reference>
<protein>
    <recommendedName>
        <fullName evidence="5">Oxidoreductase</fullName>
    </recommendedName>
</protein>
<feature type="compositionally biased region" description="Basic and acidic residues" evidence="1">
    <location>
        <begin position="200"/>
        <end position="218"/>
    </location>
</feature>
<feature type="compositionally biased region" description="Polar residues" evidence="1">
    <location>
        <begin position="107"/>
        <end position="117"/>
    </location>
</feature>
<dbReference type="RefSeq" id="WP_183781322.1">
    <property type="nucleotide sequence ID" value="NZ_JACIBS010000001.1"/>
</dbReference>
<proteinExistence type="predicted"/>
<gene>
    <name evidence="3" type="ORF">FB384_001766</name>
</gene>
<evidence type="ECO:0000256" key="2">
    <source>
        <dbReference type="SAM" id="Phobius"/>
    </source>
</evidence>
<feature type="transmembrane region" description="Helical" evidence="2">
    <location>
        <begin position="951"/>
        <end position="972"/>
    </location>
</feature>
<feature type="transmembrane region" description="Helical" evidence="2">
    <location>
        <begin position="875"/>
        <end position="894"/>
    </location>
</feature>
<feature type="compositionally biased region" description="Basic and acidic residues" evidence="1">
    <location>
        <begin position="9"/>
        <end position="25"/>
    </location>
</feature>
<dbReference type="AlphaFoldDB" id="A0A839XFY0"/>
<feature type="region of interest" description="Disordered" evidence="1">
    <location>
        <begin position="1"/>
        <end position="220"/>
    </location>
</feature>
<keyword evidence="2" id="KW-1133">Transmembrane helix</keyword>
<keyword evidence="2" id="KW-0812">Transmembrane</keyword>
<comment type="caution">
    <text evidence="3">The sequence shown here is derived from an EMBL/GenBank/DDBJ whole genome shotgun (WGS) entry which is preliminary data.</text>
</comment>
<evidence type="ECO:0008006" key="5">
    <source>
        <dbReference type="Google" id="ProtNLM"/>
    </source>
</evidence>